<reference evidence="1 2" key="1">
    <citation type="submission" date="2018-11" db="EMBL/GenBank/DDBJ databases">
        <title>Novel bacteria species description.</title>
        <authorList>
            <person name="Han J.-H."/>
        </authorList>
    </citation>
    <scope>NUCLEOTIDE SEQUENCE [LARGE SCALE GENOMIC DNA]</scope>
    <source>
        <strain evidence="1 2">KCTC23259</strain>
    </source>
</reference>
<keyword evidence="2" id="KW-1185">Reference proteome</keyword>
<protein>
    <submittedName>
        <fullName evidence="1">TolC family protein</fullName>
    </submittedName>
</protein>
<dbReference type="EMBL" id="RJUF01000001">
    <property type="protein sequence ID" value="MCP9761520.1"/>
    <property type="molecule type" value="Genomic_DNA"/>
</dbReference>
<gene>
    <name evidence="1" type="ORF">EGI31_01045</name>
</gene>
<organism evidence="1 2">
    <name type="scientific">Lacihabitans soyangensis</name>
    <dbReference type="NCBI Taxonomy" id="869394"/>
    <lineage>
        <taxon>Bacteria</taxon>
        <taxon>Pseudomonadati</taxon>
        <taxon>Bacteroidota</taxon>
        <taxon>Cytophagia</taxon>
        <taxon>Cytophagales</taxon>
        <taxon>Leadbetterellaceae</taxon>
        <taxon>Lacihabitans</taxon>
    </lineage>
</organism>
<dbReference type="RefSeq" id="WP_255035256.1">
    <property type="nucleotide sequence ID" value="NZ_RJUF01000001.1"/>
</dbReference>
<dbReference type="GO" id="GO:0015562">
    <property type="term" value="F:efflux transmembrane transporter activity"/>
    <property type="evidence" value="ECO:0007669"/>
    <property type="project" value="InterPro"/>
</dbReference>
<evidence type="ECO:0000313" key="1">
    <source>
        <dbReference type="EMBL" id="MCP9761520.1"/>
    </source>
</evidence>
<dbReference type="PANTHER" id="PTHR30203:SF23">
    <property type="entry name" value="OUTER MEMBRANE EFFLUX PROTEIN"/>
    <property type="match status" value="1"/>
</dbReference>
<dbReference type="PANTHER" id="PTHR30203">
    <property type="entry name" value="OUTER MEMBRANE CATION EFFLUX PROTEIN"/>
    <property type="match status" value="1"/>
</dbReference>
<dbReference type="Gene3D" id="1.20.1600.10">
    <property type="entry name" value="Outer membrane efflux proteins (OEP)"/>
    <property type="match status" value="1"/>
</dbReference>
<sequence>MIKKIIIFCLVVQTAFSQKLDLRLLTKFGMDQNRDLALALKRIDLQKSLVNTAFEMPKTKVDLQVGNIQTPFVTDYTLGIVQNTELPRVYKIRKAFNESLVKIGESEYQVLKYEYRFNVANLYYELFYLQQVTDLLQTENLKLAEIEKVYKRRQELGETDGTDAAGMHLRILENEMKINQISNKINETEGNLKLILNAEILPDLSFNHAQLDAKANISQNARLEMQQNMIQNSEILTKNEMDKLLPSINLGVMNQSMLGSWRQFIGVAGVEIPIFSKAQKARVEASKISTKIQESELEKLKFQLMNEVQFLQKNLLSTESSLSLIKNNLLIESDRLMQTTMKKYLAGQIEYFDWYLVYNQNLNYKMELLNLEKSKNFTITNIKYLIGNE</sequence>
<dbReference type="SUPFAM" id="SSF56954">
    <property type="entry name" value="Outer membrane efflux proteins (OEP)"/>
    <property type="match status" value="1"/>
</dbReference>
<dbReference type="AlphaFoldDB" id="A0AAE3H293"/>
<proteinExistence type="predicted"/>
<accession>A0AAE3H293</accession>
<evidence type="ECO:0000313" key="2">
    <source>
        <dbReference type="Proteomes" id="UP001204144"/>
    </source>
</evidence>
<comment type="caution">
    <text evidence="1">The sequence shown here is derived from an EMBL/GenBank/DDBJ whole genome shotgun (WGS) entry which is preliminary data.</text>
</comment>
<dbReference type="Proteomes" id="UP001204144">
    <property type="component" value="Unassembled WGS sequence"/>
</dbReference>
<dbReference type="InterPro" id="IPR010131">
    <property type="entry name" value="MdtP/NodT-like"/>
</dbReference>
<name>A0AAE3H293_9BACT</name>